<evidence type="ECO:0000256" key="8">
    <source>
        <dbReference type="ARBA" id="ARBA00023136"/>
    </source>
</evidence>
<accession>A0ABQ4QWQ4</accession>
<keyword evidence="8 10" id="KW-0472">Membrane</keyword>
<evidence type="ECO:0000256" key="1">
    <source>
        <dbReference type="ARBA" id="ARBA00009521"/>
    </source>
</evidence>
<feature type="signal peptide" evidence="10">
    <location>
        <begin position="1"/>
        <end position="23"/>
    </location>
</feature>
<evidence type="ECO:0000256" key="6">
    <source>
        <dbReference type="ARBA" id="ARBA00023065"/>
    </source>
</evidence>
<sequence length="545" mass="57193">MKLVKSLLLGSAAGLTVMAGAQAADLPVRKAAPVEYVRICSAYGAGFFFIPGTDTCLRVSGRARFEAGYTQSYQRGSANNGGDLMGYRGLGRLNLDARTQTAYGTLRAFVRFELASRTGAYLTSGTAQRAANAFPALGVDTFGRAQQYVNVDKAFIQFAGFTAGRAASFYDFYAHDFEIIGTSLGSDVSSTNLLAYTATFGNGFSATLSVEDPVFRRTPIFGTGTAGAASQFQVFGAGSGNFTPVIAVNAAGVPVGVANYDAIQRSRMPDFVGALRYDAAWGSAQISAAVHELNTGNASSFTPFPGFPASIPGGVTAPRPTTEYGWAVQGGVKVNLPFIAAGDALYLQGSYGVGAQLYTGYSTYNGSYTSSGNVAPGSSFSNWYSDAVIDPFTGKLDLSSSWTVVGSYLHYWAPEWRSAFIGSYGEQSFGKGSRAGVGLVSGLVGASLILSPTASQFAFSNVLRDTNQIVAGASLIWSPVRDLDIGVEGLYARQALSNGRVVDQNKNPVTPTGVVNGVPTFGGVPLATVNATDSFQVRMRVQRDF</sequence>
<reference evidence="11" key="2">
    <citation type="submission" date="2021-08" db="EMBL/GenBank/DDBJ databases">
        <authorList>
            <person name="Tani A."/>
            <person name="Ola A."/>
            <person name="Ogura Y."/>
            <person name="Katsura K."/>
            <person name="Hayashi T."/>
        </authorList>
    </citation>
    <scope>NUCLEOTIDE SEQUENCE</scope>
    <source>
        <strain evidence="11">KCTC 52305</strain>
    </source>
</reference>
<evidence type="ECO:0000256" key="9">
    <source>
        <dbReference type="ARBA" id="ARBA00023237"/>
    </source>
</evidence>
<evidence type="ECO:0000313" key="11">
    <source>
        <dbReference type="EMBL" id="GJD49793.1"/>
    </source>
</evidence>
<evidence type="ECO:0000313" key="12">
    <source>
        <dbReference type="Proteomes" id="UP001055167"/>
    </source>
</evidence>
<proteinExistence type="inferred from homology"/>
<evidence type="ECO:0000256" key="10">
    <source>
        <dbReference type="RuleBase" id="RU364005"/>
    </source>
</evidence>
<dbReference type="InterPro" id="IPR003684">
    <property type="entry name" value="Porin_alphabac"/>
</dbReference>
<dbReference type="EMBL" id="BPQH01000007">
    <property type="protein sequence ID" value="GJD49793.1"/>
    <property type="molecule type" value="Genomic_DNA"/>
</dbReference>
<dbReference type="Pfam" id="PF02530">
    <property type="entry name" value="Porin_2"/>
    <property type="match status" value="1"/>
</dbReference>
<evidence type="ECO:0000256" key="7">
    <source>
        <dbReference type="ARBA" id="ARBA00023114"/>
    </source>
</evidence>
<keyword evidence="6 10" id="KW-0406">Ion transport</keyword>
<comment type="domain">
    <text evidence="10">Consists of 16-stranded beta-barrel sheets, with large surface-exposed loops, that form a transmembrane pore at the center of each barrel. The pore is partially ocluded by a peptide loop that folds into the pore lumen.</text>
</comment>
<name>A0ABQ4QWQ4_9HYPH</name>
<protein>
    <recommendedName>
        <fullName evidence="10">Porin</fullName>
    </recommendedName>
</protein>
<dbReference type="RefSeq" id="WP_238313320.1">
    <property type="nucleotide sequence ID" value="NZ_BPQH01000007.1"/>
</dbReference>
<feature type="chain" id="PRO_5044988769" description="Porin" evidence="10">
    <location>
        <begin position="24"/>
        <end position="545"/>
    </location>
</feature>
<evidence type="ECO:0000256" key="5">
    <source>
        <dbReference type="ARBA" id="ARBA00022729"/>
    </source>
</evidence>
<comment type="subcellular location">
    <subcellularLocation>
        <location evidence="10">Cell outer membrane</location>
        <topology evidence="10">Multi-pass membrane protein</topology>
    </subcellularLocation>
</comment>
<evidence type="ECO:0000256" key="2">
    <source>
        <dbReference type="ARBA" id="ARBA00022448"/>
    </source>
</evidence>
<keyword evidence="9 10" id="KW-0998">Cell outer membrane</keyword>
<organism evidence="11 12">
    <name type="scientific">Methylobacterium crusticola</name>
    <dbReference type="NCBI Taxonomy" id="1697972"/>
    <lineage>
        <taxon>Bacteria</taxon>
        <taxon>Pseudomonadati</taxon>
        <taxon>Pseudomonadota</taxon>
        <taxon>Alphaproteobacteria</taxon>
        <taxon>Hyphomicrobiales</taxon>
        <taxon>Methylobacteriaceae</taxon>
        <taxon>Methylobacterium</taxon>
    </lineage>
</organism>
<dbReference type="Proteomes" id="UP001055167">
    <property type="component" value="Unassembled WGS sequence"/>
</dbReference>
<reference evidence="11" key="1">
    <citation type="journal article" date="2021" name="Front. Microbiol.">
        <title>Comprehensive Comparative Genomics and Phenotyping of Methylobacterium Species.</title>
        <authorList>
            <person name="Alessa O."/>
            <person name="Ogura Y."/>
            <person name="Fujitani Y."/>
            <person name="Takami H."/>
            <person name="Hayashi T."/>
            <person name="Sahin N."/>
            <person name="Tani A."/>
        </authorList>
    </citation>
    <scope>NUCLEOTIDE SEQUENCE</scope>
    <source>
        <strain evidence="11">KCTC 52305</strain>
    </source>
</reference>
<comment type="caution">
    <text evidence="11">The sequence shown here is derived from an EMBL/GenBank/DDBJ whole genome shotgun (WGS) entry which is preliminary data.</text>
</comment>
<keyword evidence="2 10" id="KW-0813">Transport</keyword>
<keyword evidence="3 10" id="KW-1134">Transmembrane beta strand</keyword>
<keyword evidence="5 10" id="KW-0732">Signal</keyword>
<comment type="similarity">
    <text evidence="1 10">Belongs to the alphaproteobacteria porin family.</text>
</comment>
<gene>
    <name evidence="11" type="ORF">OPKNFCMD_2527</name>
</gene>
<evidence type="ECO:0000256" key="3">
    <source>
        <dbReference type="ARBA" id="ARBA00022452"/>
    </source>
</evidence>
<keyword evidence="4 10" id="KW-0812">Transmembrane</keyword>
<evidence type="ECO:0000256" key="4">
    <source>
        <dbReference type="ARBA" id="ARBA00022692"/>
    </source>
</evidence>
<keyword evidence="7 10" id="KW-0626">Porin</keyword>
<keyword evidence="12" id="KW-1185">Reference proteome</keyword>
<comment type="function">
    <text evidence="10">Forms passive diffusion pores that allow small molecular weight hydrophilic materials across the outer membrane.</text>
</comment>